<reference evidence="2 3" key="1">
    <citation type="submission" date="2023-07" db="EMBL/GenBank/DDBJ databases">
        <title>Sorghum-associated microbial communities from plants grown in Nebraska, USA.</title>
        <authorList>
            <person name="Schachtman D."/>
        </authorList>
    </citation>
    <scope>NUCLEOTIDE SEQUENCE [LARGE SCALE GENOMIC DNA]</scope>
    <source>
        <strain evidence="2 3">CC523</strain>
    </source>
</reference>
<accession>A0ABT9TJ79</accession>
<proteinExistence type="predicted"/>
<organism evidence="2 3">
    <name type="scientific">Paenarthrobacter nicotinovorans</name>
    <name type="common">Arthrobacter nicotinovorans</name>
    <dbReference type="NCBI Taxonomy" id="29320"/>
    <lineage>
        <taxon>Bacteria</taxon>
        <taxon>Bacillati</taxon>
        <taxon>Actinomycetota</taxon>
        <taxon>Actinomycetes</taxon>
        <taxon>Micrococcales</taxon>
        <taxon>Micrococcaceae</taxon>
        <taxon>Paenarthrobacter</taxon>
    </lineage>
</organism>
<dbReference type="EMBL" id="JAUSSW010000001">
    <property type="protein sequence ID" value="MDQ0101141.1"/>
    <property type="molecule type" value="Genomic_DNA"/>
</dbReference>
<name>A0ABT9TJ79_PAENI</name>
<evidence type="ECO:0000256" key="1">
    <source>
        <dbReference type="SAM" id="MobiDB-lite"/>
    </source>
</evidence>
<comment type="caution">
    <text evidence="2">The sequence shown here is derived from an EMBL/GenBank/DDBJ whole genome shotgun (WGS) entry which is preliminary data.</text>
</comment>
<evidence type="ECO:0000313" key="2">
    <source>
        <dbReference type="EMBL" id="MDQ0101141.1"/>
    </source>
</evidence>
<evidence type="ECO:0000313" key="3">
    <source>
        <dbReference type="Proteomes" id="UP001244563"/>
    </source>
</evidence>
<sequence length="65" mass="7306">MSSRKRSVQVKPFVWDSGKPNAKPGVLMRDRAGQITHLTFAEARKLADTIHDVCDIAEQSQEEKP</sequence>
<feature type="region of interest" description="Disordered" evidence="1">
    <location>
        <begin position="1"/>
        <end position="26"/>
    </location>
</feature>
<protein>
    <submittedName>
        <fullName evidence="2">Uncharacterized protein</fullName>
    </submittedName>
</protein>
<gene>
    <name evidence="2" type="ORF">J2T10_000760</name>
</gene>
<keyword evidence="3" id="KW-1185">Reference proteome</keyword>
<dbReference type="RefSeq" id="WP_306876970.1">
    <property type="nucleotide sequence ID" value="NZ_JAUSSW010000001.1"/>
</dbReference>
<dbReference type="Proteomes" id="UP001244563">
    <property type="component" value="Unassembled WGS sequence"/>
</dbReference>